<keyword evidence="2" id="KW-1185">Reference proteome</keyword>
<name>A0AAJ0CG93_9HYPO</name>
<dbReference type="Proteomes" id="UP001251528">
    <property type="component" value="Unassembled WGS sequence"/>
</dbReference>
<dbReference type="EMBL" id="JASWJB010000268">
    <property type="protein sequence ID" value="KAK2592404.1"/>
    <property type="molecule type" value="Genomic_DNA"/>
</dbReference>
<proteinExistence type="predicted"/>
<dbReference type="AlphaFoldDB" id="A0AAJ0CG93"/>
<dbReference type="Gene3D" id="1.20.1280.140">
    <property type="match status" value="1"/>
</dbReference>
<comment type="caution">
    <text evidence="1">The sequence shown here is derived from an EMBL/GenBank/DDBJ whole genome shotgun (WGS) entry which is preliminary data.</text>
</comment>
<evidence type="ECO:0000313" key="1">
    <source>
        <dbReference type="EMBL" id="KAK2592404.1"/>
    </source>
</evidence>
<sequence length="102" mass="11094">MTRLSPADRISLLSPAKELQEQGKALAGQWKAKKDDIQMCRQCGTTYEFSSQCVTWSTALITAIVGKVPDSFKGILQTEGGKITQELKNTRDVFAPGNCSVA</sequence>
<accession>A0AAJ0CG93</accession>
<organism evidence="1 2">
    <name type="scientific">Conoideocrella luteorostrata</name>
    <dbReference type="NCBI Taxonomy" id="1105319"/>
    <lineage>
        <taxon>Eukaryota</taxon>
        <taxon>Fungi</taxon>
        <taxon>Dikarya</taxon>
        <taxon>Ascomycota</taxon>
        <taxon>Pezizomycotina</taxon>
        <taxon>Sordariomycetes</taxon>
        <taxon>Hypocreomycetidae</taxon>
        <taxon>Hypocreales</taxon>
        <taxon>Clavicipitaceae</taxon>
        <taxon>Conoideocrella</taxon>
    </lineage>
</organism>
<evidence type="ECO:0000313" key="2">
    <source>
        <dbReference type="Proteomes" id="UP001251528"/>
    </source>
</evidence>
<reference evidence="1" key="1">
    <citation type="submission" date="2023-06" db="EMBL/GenBank/DDBJ databases">
        <title>Conoideocrella luteorostrata (Hypocreales: Clavicipitaceae), a potential biocontrol fungus for elongate hemlock scale in United States Christmas tree production areas.</title>
        <authorList>
            <person name="Barrett H."/>
            <person name="Lovett B."/>
            <person name="Macias A.M."/>
            <person name="Stajich J.E."/>
            <person name="Kasson M.T."/>
        </authorList>
    </citation>
    <scope>NUCLEOTIDE SEQUENCE</scope>
    <source>
        <strain evidence="1">ARSEF 14590</strain>
    </source>
</reference>
<gene>
    <name evidence="1" type="ORF">QQS21_009887</name>
</gene>
<protein>
    <submittedName>
        <fullName evidence="1">Uncharacterized protein</fullName>
    </submittedName>
</protein>